<feature type="compositionally biased region" description="Polar residues" evidence="2">
    <location>
        <begin position="184"/>
        <end position="195"/>
    </location>
</feature>
<feature type="region of interest" description="Disordered" evidence="2">
    <location>
        <begin position="407"/>
        <end position="431"/>
    </location>
</feature>
<feature type="region of interest" description="Disordered" evidence="2">
    <location>
        <begin position="789"/>
        <end position="818"/>
    </location>
</feature>
<feature type="compositionally biased region" description="Basic residues" evidence="2">
    <location>
        <begin position="840"/>
        <end position="856"/>
    </location>
</feature>
<evidence type="ECO:0000256" key="2">
    <source>
        <dbReference type="SAM" id="MobiDB-lite"/>
    </source>
</evidence>
<organism evidence="4 5">
    <name type="scientific">Dromas ardeola</name>
    <dbReference type="NCBI Taxonomy" id="458190"/>
    <lineage>
        <taxon>Eukaryota</taxon>
        <taxon>Metazoa</taxon>
        <taxon>Chordata</taxon>
        <taxon>Craniata</taxon>
        <taxon>Vertebrata</taxon>
        <taxon>Euteleostomi</taxon>
        <taxon>Archelosauria</taxon>
        <taxon>Archosauria</taxon>
        <taxon>Dinosauria</taxon>
        <taxon>Saurischia</taxon>
        <taxon>Theropoda</taxon>
        <taxon>Coelurosauria</taxon>
        <taxon>Aves</taxon>
        <taxon>Neognathae</taxon>
        <taxon>Neoaves</taxon>
        <taxon>Charadriiformes</taxon>
        <taxon>Dromadidae</taxon>
        <taxon>Dromas</taxon>
    </lineage>
</organism>
<feature type="region of interest" description="Disordered" evidence="2">
    <location>
        <begin position="944"/>
        <end position="968"/>
    </location>
</feature>
<accession>A0A7K5XY38</accession>
<feature type="region of interest" description="Disordered" evidence="2">
    <location>
        <begin position="1014"/>
        <end position="1054"/>
    </location>
</feature>
<feature type="domain" description="Ig-like" evidence="3">
    <location>
        <begin position="48"/>
        <end position="140"/>
    </location>
</feature>
<feature type="non-terminal residue" evidence="4">
    <location>
        <position position="1"/>
    </location>
</feature>
<dbReference type="EMBL" id="VYZM01020418">
    <property type="protein sequence ID" value="NWU57952.1"/>
    <property type="molecule type" value="Genomic_DNA"/>
</dbReference>
<dbReference type="Pfam" id="PF13927">
    <property type="entry name" value="Ig_3"/>
    <property type="match status" value="1"/>
</dbReference>
<dbReference type="PANTHER" id="PTHR10075:SF100">
    <property type="entry name" value="FASCICLIN-2"/>
    <property type="match status" value="1"/>
</dbReference>
<dbReference type="InterPro" id="IPR003599">
    <property type="entry name" value="Ig_sub"/>
</dbReference>
<keyword evidence="1" id="KW-0393">Immunoglobulin domain</keyword>
<dbReference type="InterPro" id="IPR007110">
    <property type="entry name" value="Ig-like_dom"/>
</dbReference>
<feature type="compositionally biased region" description="Polar residues" evidence="2">
    <location>
        <begin position="802"/>
        <end position="818"/>
    </location>
</feature>
<dbReference type="InterPro" id="IPR013783">
    <property type="entry name" value="Ig-like_fold"/>
</dbReference>
<dbReference type="GO" id="GO:0007411">
    <property type="term" value="P:axon guidance"/>
    <property type="evidence" value="ECO:0007669"/>
    <property type="project" value="TreeGrafter"/>
</dbReference>
<feature type="region of interest" description="Disordered" evidence="2">
    <location>
        <begin position="184"/>
        <end position="205"/>
    </location>
</feature>
<dbReference type="Gene3D" id="2.60.40.10">
    <property type="entry name" value="Immunoglobulins"/>
    <property type="match status" value="1"/>
</dbReference>
<comment type="caution">
    <text evidence="4">The sequence shown here is derived from an EMBL/GenBank/DDBJ whole genome shotgun (WGS) entry which is preliminary data.</text>
</comment>
<feature type="region of interest" description="Disordered" evidence="2">
    <location>
        <begin position="344"/>
        <end position="364"/>
    </location>
</feature>
<dbReference type="SMART" id="SM00409">
    <property type="entry name" value="IG"/>
    <property type="match status" value="1"/>
</dbReference>
<dbReference type="PROSITE" id="PS50835">
    <property type="entry name" value="IG_LIKE"/>
    <property type="match status" value="1"/>
</dbReference>
<dbReference type="GO" id="GO:0098632">
    <property type="term" value="F:cell-cell adhesion mediator activity"/>
    <property type="evidence" value="ECO:0007669"/>
    <property type="project" value="TreeGrafter"/>
</dbReference>
<proteinExistence type="predicted"/>
<keyword evidence="5" id="KW-1185">Reference proteome</keyword>
<dbReference type="InterPro" id="IPR003598">
    <property type="entry name" value="Ig_sub2"/>
</dbReference>
<evidence type="ECO:0000256" key="1">
    <source>
        <dbReference type="ARBA" id="ARBA00023319"/>
    </source>
</evidence>
<reference evidence="4 5" key="1">
    <citation type="submission" date="2019-09" db="EMBL/GenBank/DDBJ databases">
        <title>Bird 10,000 Genomes (B10K) Project - Family phase.</title>
        <authorList>
            <person name="Zhang G."/>
        </authorList>
    </citation>
    <scope>NUCLEOTIDE SEQUENCE [LARGE SCALE GENOMIC DNA]</scope>
    <source>
        <strain evidence="4">B10K-DU-012-55</strain>
        <tissue evidence="4">Muscle</tissue>
    </source>
</reference>
<feature type="region of interest" description="Disordered" evidence="2">
    <location>
        <begin position="840"/>
        <end position="867"/>
    </location>
</feature>
<feature type="non-terminal residue" evidence="4">
    <location>
        <position position="1054"/>
    </location>
</feature>
<dbReference type="Proteomes" id="UP000586671">
    <property type="component" value="Unassembled WGS sequence"/>
</dbReference>
<dbReference type="CDD" id="cd00096">
    <property type="entry name" value="Ig"/>
    <property type="match status" value="1"/>
</dbReference>
<dbReference type="AlphaFoldDB" id="A0A7K5XY38"/>
<evidence type="ECO:0000313" key="5">
    <source>
        <dbReference type="Proteomes" id="UP000586671"/>
    </source>
</evidence>
<sequence>EDGRIIVVRTGTFTLQTADTFDTGLYHCIGTNYNDADTLTFRITVIDPYVEHNSVNGAKLSTFVGSTLYLPCTSTAVPDAAISWVLPEHVILHHSVRNKHIFDNGTLRIQGITERDSGYFRCVAANQYGVDLLVFQVLVTKDETTLKKKHVAVGEWEEGDGSGNALLASATRQKHSLPAPATLTANQESAASASRNRVAESARKRNSYGKMTYRQYKDKINRRFRGHRRQFVSSARRVDPERWAAFLEKTKGNSTLIEKRGEVATKQPIQAHKFSKVPADEEETSGDLVSPEEEFMIPVTETPTVSTLGRAMESAVTAGPDATASNTTARKTSLLVAEAVTPLPSPFSQSVSSDSRRPQTYLKPTNSWERSDLSQISANGIKQSTVSNEASRTSTLLPAGRRLVYSGEGNNHHLKSISTTPMTDVTDTSKSVTSQNAVDKLHVFTESIDKISTKTDHQVSVVTVSEPSPEFDHIYFHSTPKRVTPKPPLDSTIITHQQIHIIQDVATYTPQAQQQYGRRRKISGRRRIVRPGHIPSMKAHRYNFRRPGSVRESTAVAADVQLHMKHVSNLPALKNLSSSINPFIPEAPLSSPSTVNMPLEHPRHTHQSTAFLREEKTKASARQKASTTVMPFITKGTQDTPPWKSETSTPFQTTTDTVQPFSIRQPTMATHTAHIMTEITHTLSTKVSSTLESVSPSFKPRASEKNTQKGKITWEHLFGNGAQIEVLLQKLPTQQTDTFLSTEVSTMLPKATAALSVSKMSPLHFTPISTGGNHSSGFLSLNKPIHYGSGKSEEHLPMAKPQSYSNPATSATRETDVTSLKPTVTPIVTPQTNTKITKSKIFRVGRKRGQRRKRPPKTSTSRSVTAGRSTAAIAAVNTALSVVTTVTSLTMPTSLTPAKPVSESAGAVSVTEMPALWSLSTPEAPQHMPTAATQTSVTPVTWKNTPSATLPPDTHIAQSPTTTSQTTPLLSKPFSATTMQPATVCAASGSEPAQQIKATATAGEKSHLKMEERFIQENHVAQPTFPARTKSSARAPAASTDISPPGAQHPTPPP</sequence>
<feature type="compositionally biased region" description="Polar residues" evidence="2">
    <location>
        <begin position="858"/>
        <end position="867"/>
    </location>
</feature>
<gene>
    <name evidence="4" type="primary">Igsf10_1</name>
    <name evidence="4" type="ORF">DROARD_R15425</name>
</gene>
<dbReference type="SUPFAM" id="SSF48726">
    <property type="entry name" value="Immunoglobulin"/>
    <property type="match status" value="2"/>
</dbReference>
<dbReference type="GO" id="GO:0007156">
    <property type="term" value="P:homophilic cell adhesion via plasma membrane adhesion molecules"/>
    <property type="evidence" value="ECO:0007669"/>
    <property type="project" value="TreeGrafter"/>
</dbReference>
<dbReference type="PANTHER" id="PTHR10075">
    <property type="entry name" value="BASIGIN RELATED"/>
    <property type="match status" value="1"/>
</dbReference>
<dbReference type="GO" id="GO:0070593">
    <property type="term" value="P:dendrite self-avoidance"/>
    <property type="evidence" value="ECO:0007669"/>
    <property type="project" value="TreeGrafter"/>
</dbReference>
<evidence type="ECO:0000259" key="3">
    <source>
        <dbReference type="PROSITE" id="PS50835"/>
    </source>
</evidence>
<dbReference type="SMART" id="SM00408">
    <property type="entry name" value="IGc2"/>
    <property type="match status" value="1"/>
</dbReference>
<dbReference type="GO" id="GO:0005886">
    <property type="term" value="C:plasma membrane"/>
    <property type="evidence" value="ECO:0007669"/>
    <property type="project" value="TreeGrafter"/>
</dbReference>
<dbReference type="GO" id="GO:0030424">
    <property type="term" value="C:axon"/>
    <property type="evidence" value="ECO:0007669"/>
    <property type="project" value="TreeGrafter"/>
</dbReference>
<name>A0A7K5XY38_9CHAR</name>
<feature type="compositionally biased region" description="Low complexity" evidence="2">
    <location>
        <begin position="958"/>
        <end position="968"/>
    </location>
</feature>
<evidence type="ECO:0000313" key="4">
    <source>
        <dbReference type="EMBL" id="NWU57952.1"/>
    </source>
</evidence>
<feature type="region of interest" description="Disordered" evidence="2">
    <location>
        <begin position="633"/>
        <end position="654"/>
    </location>
</feature>
<protein>
    <submittedName>
        <fullName evidence="4">IGS10 protein</fullName>
    </submittedName>
</protein>
<dbReference type="InterPro" id="IPR036179">
    <property type="entry name" value="Ig-like_dom_sf"/>
</dbReference>